<dbReference type="EMBL" id="JXRQ01000015">
    <property type="protein sequence ID" value="KIL51633.1"/>
    <property type="molecule type" value="Genomic_DNA"/>
</dbReference>
<organism evidence="1 2">
    <name type="scientific">Jeotgalibacillus alimentarius</name>
    <dbReference type="NCBI Taxonomy" id="135826"/>
    <lineage>
        <taxon>Bacteria</taxon>
        <taxon>Bacillati</taxon>
        <taxon>Bacillota</taxon>
        <taxon>Bacilli</taxon>
        <taxon>Bacillales</taxon>
        <taxon>Caryophanaceae</taxon>
        <taxon>Jeotgalibacillus</taxon>
    </lineage>
</organism>
<evidence type="ECO:0000313" key="2">
    <source>
        <dbReference type="Proteomes" id="UP000031950"/>
    </source>
</evidence>
<evidence type="ECO:0000313" key="1">
    <source>
        <dbReference type="EMBL" id="KIL51633.1"/>
    </source>
</evidence>
<sequence length="80" mass="9194">MNFEQYASEHWNKNLYTFIKEALSFYQMKSRIESESVSEDGAHLYLASIAEENMLSRLVGATGAYEDIEAAFDGKVIRDY</sequence>
<gene>
    <name evidence="1" type="ORF">KP77_11450</name>
</gene>
<protein>
    <submittedName>
        <fullName evidence="1">Uncharacterized protein</fullName>
    </submittedName>
</protein>
<keyword evidence="2" id="KW-1185">Reference proteome</keyword>
<dbReference type="Proteomes" id="UP000031950">
    <property type="component" value="Unassembled WGS sequence"/>
</dbReference>
<dbReference type="Pfam" id="PF19945">
    <property type="entry name" value="DUF6407"/>
    <property type="match status" value="1"/>
</dbReference>
<name>A0A0C2W6H9_9BACL</name>
<dbReference type="PATRIC" id="fig|135826.4.peg.1140"/>
<comment type="caution">
    <text evidence="1">The sequence shown here is derived from an EMBL/GenBank/DDBJ whole genome shotgun (WGS) entry which is preliminary data.</text>
</comment>
<proteinExistence type="predicted"/>
<dbReference type="OrthoDB" id="2454093at2"/>
<dbReference type="RefSeq" id="WP_041121726.1">
    <property type="nucleotide sequence ID" value="NZ_JXRQ01000015.1"/>
</dbReference>
<dbReference type="InterPro" id="IPR045640">
    <property type="entry name" value="DUF6407"/>
</dbReference>
<accession>A0A0C2W6H9</accession>
<reference evidence="1 2" key="1">
    <citation type="submission" date="2015-01" db="EMBL/GenBank/DDBJ databases">
        <title>Genome sequence of Jeotgalibacillus alimentarius.</title>
        <authorList>
            <person name="Goh K.M."/>
            <person name="Chan K.-G."/>
            <person name="Yaakop A.S."/>
            <person name="Ee R."/>
            <person name="Gan H.M."/>
            <person name="Chan C.S."/>
        </authorList>
    </citation>
    <scope>NUCLEOTIDE SEQUENCE [LARGE SCALE GENOMIC DNA]</scope>
    <source>
        <strain evidence="1 2">YKJ-13</strain>
    </source>
</reference>
<dbReference type="STRING" id="135826.KP77_11450"/>
<dbReference type="AlphaFoldDB" id="A0A0C2W6H9"/>